<accession>A0AA40D8D4</accession>
<keyword evidence="3" id="KW-1185">Reference proteome</keyword>
<comment type="caution">
    <text evidence="2">The sequence shown here is derived from an EMBL/GenBank/DDBJ whole genome shotgun (WGS) entry which is preliminary data.</text>
</comment>
<feature type="compositionally biased region" description="Basic and acidic residues" evidence="1">
    <location>
        <begin position="10"/>
        <end position="24"/>
    </location>
</feature>
<dbReference type="AlphaFoldDB" id="A0AA40D8D4"/>
<feature type="region of interest" description="Disordered" evidence="1">
    <location>
        <begin position="1"/>
        <end position="144"/>
    </location>
</feature>
<gene>
    <name evidence="2" type="ORF">QBC41DRAFT_348396</name>
</gene>
<feature type="compositionally biased region" description="Basic and acidic residues" evidence="1">
    <location>
        <begin position="100"/>
        <end position="111"/>
    </location>
</feature>
<proteinExistence type="predicted"/>
<dbReference type="EMBL" id="JAULSY010000079">
    <property type="protein sequence ID" value="KAK0666997.1"/>
    <property type="molecule type" value="Genomic_DNA"/>
</dbReference>
<evidence type="ECO:0000313" key="3">
    <source>
        <dbReference type="Proteomes" id="UP001174997"/>
    </source>
</evidence>
<feature type="compositionally biased region" description="Pro residues" evidence="1">
    <location>
        <begin position="33"/>
        <end position="47"/>
    </location>
</feature>
<evidence type="ECO:0000256" key="1">
    <source>
        <dbReference type="SAM" id="MobiDB-lite"/>
    </source>
</evidence>
<dbReference type="Proteomes" id="UP001174997">
    <property type="component" value="Unassembled WGS sequence"/>
</dbReference>
<protein>
    <submittedName>
        <fullName evidence="2">Uncharacterized protein</fullName>
    </submittedName>
</protein>
<reference evidence="2" key="1">
    <citation type="submission" date="2023-06" db="EMBL/GenBank/DDBJ databases">
        <title>Genome-scale phylogeny and comparative genomics of the fungal order Sordariales.</title>
        <authorList>
            <consortium name="Lawrence Berkeley National Laboratory"/>
            <person name="Hensen N."/>
            <person name="Bonometti L."/>
            <person name="Westerberg I."/>
            <person name="Brannstrom I.O."/>
            <person name="Guillou S."/>
            <person name="Cros-Aarteil S."/>
            <person name="Calhoun S."/>
            <person name="Haridas S."/>
            <person name="Kuo A."/>
            <person name="Mondo S."/>
            <person name="Pangilinan J."/>
            <person name="Riley R."/>
            <person name="Labutti K."/>
            <person name="Andreopoulos B."/>
            <person name="Lipzen A."/>
            <person name="Chen C."/>
            <person name="Yanf M."/>
            <person name="Daum C."/>
            <person name="Ng V."/>
            <person name="Clum A."/>
            <person name="Steindorff A."/>
            <person name="Ohm R."/>
            <person name="Martin F."/>
            <person name="Silar P."/>
            <person name="Natvig D."/>
            <person name="Lalanne C."/>
            <person name="Gautier V."/>
            <person name="Ament-Velasquez S.L."/>
            <person name="Kruys A."/>
            <person name="Hutchinson M.I."/>
            <person name="Powell A.J."/>
            <person name="Barry K."/>
            <person name="Miller A.N."/>
            <person name="Grigoriev I.V."/>
            <person name="Debuchy R."/>
            <person name="Gladieux P."/>
            <person name="Thoren M.H."/>
            <person name="Johannesson H."/>
        </authorList>
    </citation>
    <scope>NUCLEOTIDE SEQUENCE</scope>
    <source>
        <strain evidence="2">CBS 307.81</strain>
    </source>
</reference>
<feature type="compositionally biased region" description="Pro residues" evidence="1">
    <location>
        <begin position="62"/>
        <end position="71"/>
    </location>
</feature>
<organism evidence="2 3">
    <name type="scientific">Cercophora samala</name>
    <dbReference type="NCBI Taxonomy" id="330535"/>
    <lineage>
        <taxon>Eukaryota</taxon>
        <taxon>Fungi</taxon>
        <taxon>Dikarya</taxon>
        <taxon>Ascomycota</taxon>
        <taxon>Pezizomycotina</taxon>
        <taxon>Sordariomycetes</taxon>
        <taxon>Sordariomycetidae</taxon>
        <taxon>Sordariales</taxon>
        <taxon>Lasiosphaeriaceae</taxon>
        <taxon>Cercophora</taxon>
    </lineage>
</organism>
<evidence type="ECO:0000313" key="2">
    <source>
        <dbReference type="EMBL" id="KAK0666997.1"/>
    </source>
</evidence>
<sequence>MNIANLINPVDEKPAWEPKCELKSEPNVTAAARPPPRAAPGPPPPAVTPATADPAAPAAATAPPPPPPPIAAPTSIAPTTTTTTTTTAEPPAAAAAGSKPEQEQKLEKETTETTQPTTKRKTPPSSSSAQPKQPPKRVKTPGDLSREWQRQYFQGAPLSEFKGITSGELLLGTTGYVASQSPIQGQMMVEIVATGTGQPLGGAVRLKGLPEGVQPGEEEMMGELGQAQDVFLFPLRHVEDIIITRGKAIQREAWNILIVPSQAVGAQPIRWSLPEIVSFSWTGNLMGRERANLRLGGKAAKTVERASKDKKALNALLCVDVLEEALNEALEPYQKKVQKVDLIDEFTRSLRADVQATLSSAPELKGKPNGNIHVYPAGILFKSKSRILYMPFRIIECVTLRVAFCLKMKRLVGLSMDVKMKKGPRELEVDEAEASRWRKDTVTIYFKKIELRCLRTLKRWLEEAGVRKLELEKESYYEYAKGSITGECVPYVLPPPSAKPAGGTGDVAKEQS</sequence>
<feature type="compositionally biased region" description="Low complexity" evidence="1">
    <location>
        <begin position="112"/>
        <end position="131"/>
    </location>
</feature>
<feature type="compositionally biased region" description="Low complexity" evidence="1">
    <location>
        <begin position="48"/>
        <end position="61"/>
    </location>
</feature>
<name>A0AA40D8D4_9PEZI</name>
<feature type="compositionally biased region" description="Low complexity" evidence="1">
    <location>
        <begin position="72"/>
        <end position="99"/>
    </location>
</feature>